<dbReference type="EMBL" id="CACVAQ010000192">
    <property type="protein sequence ID" value="CAA6812805.1"/>
    <property type="molecule type" value="Genomic_DNA"/>
</dbReference>
<dbReference type="Gene3D" id="3.40.50.2000">
    <property type="entry name" value="Glycogen Phosphorylase B"/>
    <property type="match status" value="2"/>
</dbReference>
<protein>
    <submittedName>
        <fullName evidence="2">Glycosyl transferase family 1</fullName>
    </submittedName>
</protein>
<dbReference type="GO" id="GO:0016757">
    <property type="term" value="F:glycosyltransferase activity"/>
    <property type="evidence" value="ECO:0007669"/>
    <property type="project" value="UniProtKB-ARBA"/>
</dbReference>
<dbReference type="Pfam" id="PF13439">
    <property type="entry name" value="Glyco_transf_4"/>
    <property type="match status" value="1"/>
</dbReference>
<dbReference type="SUPFAM" id="SSF53756">
    <property type="entry name" value="UDP-Glycosyltransferase/glycogen phosphorylase"/>
    <property type="match status" value="1"/>
</dbReference>
<sequence>MKIVIIGPAHPLRGGLAEFNERIARAFIEAGDRVEMVTFSLQYPNFLFPGKTQYSEEEKPSDLSIDVAINSVNPFNWLAVGNKIRKMQPDLVICRFWLPFMGPCLGTILRQIKKNKHTKIVSIIDNIIPHEKRIGDRAFASYFVKPVDGFVVMSRSVETELQTFITKEQKVTYIPHPIYDSYGEHWNKETACKALDLPSEQAYLLFFGFIRKYKGLDILLEAMGDPRIRALGVQLIVAGEFYDNEAVYHEIIEKHQLQEVLILRTDYIAKDKVGAYFGAADMVVQPYRTATQSGISQLAYHFEVPMLVTKVGGLPEVVEHDKVGYVVAPSNPKEVADGIVDFYQKNRKAEFKKGVQERKADFSWESLLNGIKKLG</sequence>
<evidence type="ECO:0000259" key="1">
    <source>
        <dbReference type="Pfam" id="PF13439"/>
    </source>
</evidence>
<name>A0A6S6T3H0_9BACT</name>
<evidence type="ECO:0000313" key="2">
    <source>
        <dbReference type="EMBL" id="CAA6812805.1"/>
    </source>
</evidence>
<dbReference type="InterPro" id="IPR028098">
    <property type="entry name" value="Glyco_trans_4-like_N"/>
</dbReference>
<dbReference type="Pfam" id="PF13692">
    <property type="entry name" value="Glyco_trans_1_4"/>
    <property type="match status" value="1"/>
</dbReference>
<gene>
    <name evidence="2" type="ORF">HELGO_WM39305</name>
</gene>
<keyword evidence="2" id="KW-0808">Transferase</keyword>
<feature type="domain" description="Glycosyltransferase subfamily 4-like N-terminal" evidence="1">
    <location>
        <begin position="14"/>
        <end position="178"/>
    </location>
</feature>
<proteinExistence type="predicted"/>
<organism evidence="2">
    <name type="scientific">uncultured Aureispira sp</name>
    <dbReference type="NCBI Taxonomy" id="1331704"/>
    <lineage>
        <taxon>Bacteria</taxon>
        <taxon>Pseudomonadati</taxon>
        <taxon>Bacteroidota</taxon>
        <taxon>Saprospiria</taxon>
        <taxon>Saprospirales</taxon>
        <taxon>Saprospiraceae</taxon>
        <taxon>Aureispira</taxon>
        <taxon>environmental samples</taxon>
    </lineage>
</organism>
<reference evidence="2" key="1">
    <citation type="submission" date="2020-01" db="EMBL/GenBank/DDBJ databases">
        <authorList>
            <person name="Meier V. D."/>
            <person name="Meier V D."/>
        </authorList>
    </citation>
    <scope>NUCLEOTIDE SEQUENCE</scope>
    <source>
        <strain evidence="2">HLG_WM_MAG_10</strain>
    </source>
</reference>
<accession>A0A6S6T3H0</accession>
<dbReference type="PANTHER" id="PTHR12526">
    <property type="entry name" value="GLYCOSYLTRANSFERASE"/>
    <property type="match status" value="1"/>
</dbReference>
<dbReference type="AlphaFoldDB" id="A0A6S6T3H0"/>